<keyword evidence="2" id="KW-1185">Reference proteome</keyword>
<accession>A0AAV4NUK4</accession>
<sequence>MAVTKRGLGDYQSELFADIWRGNRIIITVADRDKLSGSAARDRLSLIKTRLSSRRLVKRNFLPPRVPEESTTINGWIKGVLKKIFKNTDHHLCVVWKETRKLPLYVYEIITIYIPINTKSHRFSFGVSMLPVSQTFCKFASKPSEASLANSAFCIFARISQEQNK</sequence>
<evidence type="ECO:0000313" key="1">
    <source>
        <dbReference type="EMBL" id="GIX88456.1"/>
    </source>
</evidence>
<dbReference type="Proteomes" id="UP001054945">
    <property type="component" value="Unassembled WGS sequence"/>
</dbReference>
<evidence type="ECO:0000313" key="2">
    <source>
        <dbReference type="Proteomes" id="UP001054945"/>
    </source>
</evidence>
<organism evidence="1 2">
    <name type="scientific">Caerostris extrusa</name>
    <name type="common">Bark spider</name>
    <name type="synonym">Caerostris bankana</name>
    <dbReference type="NCBI Taxonomy" id="172846"/>
    <lineage>
        <taxon>Eukaryota</taxon>
        <taxon>Metazoa</taxon>
        <taxon>Ecdysozoa</taxon>
        <taxon>Arthropoda</taxon>
        <taxon>Chelicerata</taxon>
        <taxon>Arachnida</taxon>
        <taxon>Araneae</taxon>
        <taxon>Araneomorphae</taxon>
        <taxon>Entelegynae</taxon>
        <taxon>Araneoidea</taxon>
        <taxon>Araneidae</taxon>
        <taxon>Caerostris</taxon>
    </lineage>
</organism>
<gene>
    <name evidence="1" type="ORF">CEXT_413601</name>
</gene>
<reference evidence="1 2" key="1">
    <citation type="submission" date="2021-06" db="EMBL/GenBank/DDBJ databases">
        <title>Caerostris extrusa draft genome.</title>
        <authorList>
            <person name="Kono N."/>
            <person name="Arakawa K."/>
        </authorList>
    </citation>
    <scope>NUCLEOTIDE SEQUENCE [LARGE SCALE GENOMIC DNA]</scope>
</reference>
<dbReference type="EMBL" id="BPLR01003770">
    <property type="protein sequence ID" value="GIX88456.1"/>
    <property type="molecule type" value="Genomic_DNA"/>
</dbReference>
<name>A0AAV4NUK4_CAEEX</name>
<protein>
    <submittedName>
        <fullName evidence="1">Uncharacterized protein</fullName>
    </submittedName>
</protein>
<proteinExistence type="predicted"/>
<dbReference type="AlphaFoldDB" id="A0AAV4NUK4"/>
<comment type="caution">
    <text evidence="1">The sequence shown here is derived from an EMBL/GenBank/DDBJ whole genome shotgun (WGS) entry which is preliminary data.</text>
</comment>